<evidence type="ECO:0000313" key="9">
    <source>
        <dbReference type="EMBL" id="RTQ91905.1"/>
    </source>
</evidence>
<sequence length="373" mass="43116">MKNSLHISLNQKINAFLLIVIVNACQIGVGIHGFQRVVYQDAKQDAWIAVILSFIYAHFVAFIMIKTLKMFQDQDLYGIHQMIFGKYFGNFLNSLYVLYCSFAFVSIIINYKEVINTWVFPHLASSFLYISLLIIVIYTFTGGFRIIIGISTINFLFTLAIPIILLVPLKYANINSLLPILDNDMINLLKGVYSMTFTIAGFELINFIYPNVKEKSKVGKYVHIGLLTTLFVYLTTMLIALTYFNGEQLNKLIWATLSMLSMIKLPFFERIEILIICGWMIIILPNLCIYLWAAYRGVIRIKSISPNKFVWSFSIVIFILTLFINTRSQIEMVNNIFSKIAFIIVFIYPFILFIFALIKKLFTKRKVQNDETI</sequence>
<keyword evidence="3" id="KW-0813">Transport</keyword>
<evidence type="ECO:0000256" key="4">
    <source>
        <dbReference type="ARBA" id="ARBA00022544"/>
    </source>
</evidence>
<evidence type="ECO:0000256" key="6">
    <source>
        <dbReference type="ARBA" id="ARBA00022989"/>
    </source>
</evidence>
<dbReference type="PANTHER" id="PTHR34975">
    <property type="entry name" value="SPORE GERMINATION PROTEIN A2"/>
    <property type="match status" value="1"/>
</dbReference>
<feature type="transmembrane region" description="Helical" evidence="8">
    <location>
        <begin position="12"/>
        <end position="34"/>
    </location>
</feature>
<feature type="transmembrane region" description="Helical" evidence="8">
    <location>
        <begin position="191"/>
        <end position="209"/>
    </location>
</feature>
<keyword evidence="4" id="KW-0309">Germination</keyword>
<keyword evidence="10" id="KW-1185">Reference proteome</keyword>
<proteinExistence type="inferred from homology"/>
<dbReference type="NCBIfam" id="TIGR00912">
    <property type="entry name" value="2A0309"/>
    <property type="match status" value="1"/>
</dbReference>
<dbReference type="PANTHER" id="PTHR34975:SF2">
    <property type="entry name" value="SPORE GERMINATION PROTEIN A2"/>
    <property type="match status" value="1"/>
</dbReference>
<keyword evidence="5 8" id="KW-0812">Transmembrane</keyword>
<dbReference type="EMBL" id="RXNR01000035">
    <property type="protein sequence ID" value="RTQ91905.1"/>
    <property type="molecule type" value="Genomic_DNA"/>
</dbReference>
<evidence type="ECO:0000256" key="1">
    <source>
        <dbReference type="ARBA" id="ARBA00004141"/>
    </source>
</evidence>
<protein>
    <submittedName>
        <fullName evidence="9">Spore gernimation protein</fullName>
    </submittedName>
</protein>
<organism evidence="9 10">
    <name type="scientific">Lysinibacillus telephonicus</name>
    <dbReference type="NCBI Taxonomy" id="1714840"/>
    <lineage>
        <taxon>Bacteria</taxon>
        <taxon>Bacillati</taxon>
        <taxon>Bacillota</taxon>
        <taxon>Bacilli</taxon>
        <taxon>Bacillales</taxon>
        <taxon>Bacillaceae</taxon>
        <taxon>Lysinibacillus</taxon>
    </lineage>
</organism>
<comment type="similarity">
    <text evidence="2">Belongs to the amino acid-polyamine-organocation (APC) superfamily. Spore germination protein (SGP) (TC 2.A.3.9) family.</text>
</comment>
<dbReference type="Pfam" id="PF03845">
    <property type="entry name" value="Spore_permease"/>
    <property type="match status" value="1"/>
</dbReference>
<keyword evidence="6 8" id="KW-1133">Transmembrane helix</keyword>
<dbReference type="Proteomes" id="UP000276349">
    <property type="component" value="Unassembled WGS sequence"/>
</dbReference>
<feature type="transmembrane region" description="Helical" evidence="8">
    <location>
        <begin position="46"/>
        <end position="66"/>
    </location>
</feature>
<dbReference type="Gene3D" id="1.20.1740.10">
    <property type="entry name" value="Amino acid/polyamine transporter I"/>
    <property type="match status" value="1"/>
</dbReference>
<dbReference type="OrthoDB" id="2380240at2"/>
<evidence type="ECO:0000256" key="8">
    <source>
        <dbReference type="SAM" id="Phobius"/>
    </source>
</evidence>
<feature type="transmembrane region" description="Helical" evidence="8">
    <location>
        <begin position="336"/>
        <end position="358"/>
    </location>
</feature>
<evidence type="ECO:0000256" key="7">
    <source>
        <dbReference type="ARBA" id="ARBA00023136"/>
    </source>
</evidence>
<comment type="subcellular location">
    <subcellularLocation>
        <location evidence="1">Membrane</location>
        <topology evidence="1">Multi-pass membrane protein</topology>
    </subcellularLocation>
</comment>
<evidence type="ECO:0000256" key="3">
    <source>
        <dbReference type="ARBA" id="ARBA00022448"/>
    </source>
</evidence>
<accession>A0A431UPI5</accession>
<dbReference type="AlphaFoldDB" id="A0A431UPI5"/>
<comment type="caution">
    <text evidence="9">The sequence shown here is derived from an EMBL/GenBank/DDBJ whole genome shotgun (WGS) entry which is preliminary data.</text>
</comment>
<evidence type="ECO:0000256" key="5">
    <source>
        <dbReference type="ARBA" id="ARBA00022692"/>
    </source>
</evidence>
<evidence type="ECO:0000313" key="10">
    <source>
        <dbReference type="Proteomes" id="UP000276349"/>
    </source>
</evidence>
<evidence type="ECO:0000256" key="2">
    <source>
        <dbReference type="ARBA" id="ARBA00007998"/>
    </source>
</evidence>
<feature type="transmembrane region" description="Helical" evidence="8">
    <location>
        <begin position="123"/>
        <end position="141"/>
    </location>
</feature>
<feature type="transmembrane region" description="Helical" evidence="8">
    <location>
        <begin position="307"/>
        <end position="324"/>
    </location>
</feature>
<reference evidence="9 10" key="1">
    <citation type="submission" date="2018-12" db="EMBL/GenBank/DDBJ databases">
        <authorList>
            <person name="Yu L."/>
        </authorList>
    </citation>
    <scope>NUCLEOTIDE SEQUENCE [LARGE SCALE GENOMIC DNA]</scope>
    <source>
        <strain evidence="9 10">S5H2222</strain>
    </source>
</reference>
<gene>
    <name evidence="9" type="ORF">EKG35_12565</name>
</gene>
<feature type="transmembrane region" description="Helical" evidence="8">
    <location>
        <begin position="221"/>
        <end position="244"/>
    </location>
</feature>
<keyword evidence="7 8" id="KW-0472">Membrane</keyword>
<name>A0A431UPI5_9BACI</name>
<dbReference type="RefSeq" id="WP_126294815.1">
    <property type="nucleotide sequence ID" value="NZ_CP185866.1"/>
</dbReference>
<feature type="transmembrane region" description="Helical" evidence="8">
    <location>
        <begin position="153"/>
        <end position="171"/>
    </location>
</feature>
<feature type="transmembrane region" description="Helical" evidence="8">
    <location>
        <begin position="273"/>
        <end position="295"/>
    </location>
</feature>
<feature type="transmembrane region" description="Helical" evidence="8">
    <location>
        <begin position="87"/>
        <end position="111"/>
    </location>
</feature>
<dbReference type="GO" id="GO:0016020">
    <property type="term" value="C:membrane"/>
    <property type="evidence" value="ECO:0007669"/>
    <property type="project" value="UniProtKB-SubCell"/>
</dbReference>
<dbReference type="GO" id="GO:0009847">
    <property type="term" value="P:spore germination"/>
    <property type="evidence" value="ECO:0007669"/>
    <property type="project" value="InterPro"/>
</dbReference>
<dbReference type="InterPro" id="IPR004761">
    <property type="entry name" value="Spore_GerAB"/>
</dbReference>